<dbReference type="EMBL" id="BOQL01000064">
    <property type="protein sequence ID" value="GIM76802.1"/>
    <property type="molecule type" value="Genomic_DNA"/>
</dbReference>
<organism evidence="1 2">
    <name type="scientific">Actinoplanes auranticolor</name>
    <dbReference type="NCBI Taxonomy" id="47988"/>
    <lineage>
        <taxon>Bacteria</taxon>
        <taxon>Bacillati</taxon>
        <taxon>Actinomycetota</taxon>
        <taxon>Actinomycetes</taxon>
        <taxon>Micromonosporales</taxon>
        <taxon>Micromonosporaceae</taxon>
        <taxon>Actinoplanes</taxon>
    </lineage>
</organism>
<dbReference type="Proteomes" id="UP000681340">
    <property type="component" value="Unassembled WGS sequence"/>
</dbReference>
<dbReference type="AlphaFoldDB" id="A0A919SSS3"/>
<evidence type="ECO:0000313" key="1">
    <source>
        <dbReference type="EMBL" id="GIM76802.1"/>
    </source>
</evidence>
<dbReference type="RefSeq" id="WP_212993118.1">
    <property type="nucleotide sequence ID" value="NZ_BAABEA010000003.1"/>
</dbReference>
<evidence type="ECO:0000313" key="2">
    <source>
        <dbReference type="Proteomes" id="UP000681340"/>
    </source>
</evidence>
<name>A0A919SSS3_9ACTN</name>
<keyword evidence="2" id="KW-1185">Reference proteome</keyword>
<proteinExistence type="predicted"/>
<reference evidence="1" key="1">
    <citation type="submission" date="2021-03" db="EMBL/GenBank/DDBJ databases">
        <title>Whole genome shotgun sequence of Actinoplanes auranticolor NBRC 12245.</title>
        <authorList>
            <person name="Komaki H."/>
            <person name="Tamura T."/>
        </authorList>
    </citation>
    <scope>NUCLEOTIDE SEQUENCE</scope>
    <source>
        <strain evidence="1">NBRC 12245</strain>
    </source>
</reference>
<protein>
    <submittedName>
        <fullName evidence="1">Uncharacterized protein</fullName>
    </submittedName>
</protein>
<comment type="caution">
    <text evidence="1">The sequence shown here is derived from an EMBL/GenBank/DDBJ whole genome shotgun (WGS) entry which is preliminary data.</text>
</comment>
<accession>A0A919SSS3</accession>
<gene>
    <name evidence="1" type="ORF">Aau02nite_72680</name>
</gene>
<sequence>MTEWWTSRRFSLTSPRDDGSTYLPRLLRRIADEIEKRDLDPMDILDLRVS</sequence>